<protein>
    <submittedName>
        <fullName evidence="1">Uncharacterized protein</fullName>
    </submittedName>
</protein>
<evidence type="ECO:0000313" key="2">
    <source>
        <dbReference type="Proteomes" id="UP000186817"/>
    </source>
</evidence>
<sequence length="58" mass="6645">MAQLDAPDVEPLAHELIELRRHLDAQFHRLSVQLADATIGRRMAEAEEAELAHMERIE</sequence>
<dbReference type="AlphaFoldDB" id="A0A1Q9CI20"/>
<evidence type="ECO:0000313" key="1">
    <source>
        <dbReference type="EMBL" id="OLP82578.1"/>
    </source>
</evidence>
<keyword evidence="2" id="KW-1185">Reference proteome</keyword>
<accession>A0A1Q9CI20</accession>
<dbReference type="EMBL" id="LSRX01001180">
    <property type="protein sequence ID" value="OLP82578.1"/>
    <property type="molecule type" value="Genomic_DNA"/>
</dbReference>
<organism evidence="1 2">
    <name type="scientific">Symbiodinium microadriaticum</name>
    <name type="common">Dinoflagellate</name>
    <name type="synonym">Zooxanthella microadriatica</name>
    <dbReference type="NCBI Taxonomy" id="2951"/>
    <lineage>
        <taxon>Eukaryota</taxon>
        <taxon>Sar</taxon>
        <taxon>Alveolata</taxon>
        <taxon>Dinophyceae</taxon>
        <taxon>Suessiales</taxon>
        <taxon>Symbiodiniaceae</taxon>
        <taxon>Symbiodinium</taxon>
    </lineage>
</organism>
<feature type="non-terminal residue" evidence="1">
    <location>
        <position position="58"/>
    </location>
</feature>
<proteinExistence type="predicted"/>
<name>A0A1Q9CI20_SYMMI</name>
<dbReference type="Proteomes" id="UP000186817">
    <property type="component" value="Unassembled WGS sequence"/>
</dbReference>
<reference evidence="1 2" key="1">
    <citation type="submission" date="2016-02" db="EMBL/GenBank/DDBJ databases">
        <title>Genome analysis of coral dinoflagellate symbionts highlights evolutionary adaptations to a symbiotic lifestyle.</title>
        <authorList>
            <person name="Aranda M."/>
            <person name="Li Y."/>
            <person name="Liew Y.J."/>
            <person name="Baumgarten S."/>
            <person name="Simakov O."/>
            <person name="Wilson M."/>
            <person name="Piel J."/>
            <person name="Ashoor H."/>
            <person name="Bougouffa S."/>
            <person name="Bajic V.B."/>
            <person name="Ryu T."/>
            <person name="Ravasi T."/>
            <person name="Bayer T."/>
            <person name="Micklem G."/>
            <person name="Kim H."/>
            <person name="Bhak J."/>
            <person name="Lajeunesse T.C."/>
            <person name="Voolstra C.R."/>
        </authorList>
    </citation>
    <scope>NUCLEOTIDE SEQUENCE [LARGE SCALE GENOMIC DNA]</scope>
    <source>
        <strain evidence="1 2">CCMP2467</strain>
    </source>
</reference>
<comment type="caution">
    <text evidence="1">The sequence shown here is derived from an EMBL/GenBank/DDBJ whole genome shotgun (WGS) entry which is preliminary data.</text>
</comment>
<gene>
    <name evidence="1" type="ORF">AK812_SmicGene36755</name>
</gene>